<keyword evidence="1" id="KW-0175">Coiled coil</keyword>
<feature type="region of interest" description="Disordered" evidence="2">
    <location>
        <begin position="1696"/>
        <end position="1728"/>
    </location>
</feature>
<dbReference type="GO" id="GO:0000146">
    <property type="term" value="F:microfilament motor activity"/>
    <property type="evidence" value="ECO:0007669"/>
    <property type="project" value="TreeGrafter"/>
</dbReference>
<feature type="coiled-coil region" evidence="1">
    <location>
        <begin position="1618"/>
        <end position="1664"/>
    </location>
</feature>
<dbReference type="PANTHER" id="PTHR45615:SF40">
    <property type="entry name" value="MYOSIN HEAVY CHAIN, NON-MUSCLE"/>
    <property type="match status" value="1"/>
</dbReference>
<reference evidence="3" key="1">
    <citation type="journal article" date="2021" name="Proc. Natl. Acad. Sci. U.S.A.">
        <title>A Catalog of Tens of Thousands of Viruses from Human Metagenomes Reveals Hidden Associations with Chronic Diseases.</title>
        <authorList>
            <person name="Tisza M.J."/>
            <person name="Buck C.B."/>
        </authorList>
    </citation>
    <scope>NUCLEOTIDE SEQUENCE</scope>
    <source>
        <strain evidence="3">CtqPo10</strain>
    </source>
</reference>
<feature type="coiled-coil region" evidence="1">
    <location>
        <begin position="2106"/>
        <end position="2140"/>
    </location>
</feature>
<protein>
    <submittedName>
        <fullName evidence="3">ATPase</fullName>
    </submittedName>
</protein>
<accession>A0A8S5SUI7</accession>
<feature type="compositionally biased region" description="Polar residues" evidence="2">
    <location>
        <begin position="1483"/>
        <end position="1499"/>
    </location>
</feature>
<feature type="compositionally biased region" description="Basic and acidic residues" evidence="2">
    <location>
        <begin position="2469"/>
        <end position="2478"/>
    </location>
</feature>
<feature type="compositionally biased region" description="Basic residues" evidence="2">
    <location>
        <begin position="1705"/>
        <end position="1715"/>
    </location>
</feature>
<evidence type="ECO:0000313" key="3">
    <source>
        <dbReference type="EMBL" id="DAF54606.1"/>
    </source>
</evidence>
<feature type="region of interest" description="Disordered" evidence="2">
    <location>
        <begin position="1469"/>
        <end position="1507"/>
    </location>
</feature>
<name>A0A8S5SUI7_9CAUD</name>
<evidence type="ECO:0000256" key="2">
    <source>
        <dbReference type="SAM" id="MobiDB-lite"/>
    </source>
</evidence>
<feature type="coiled-coil region" evidence="1">
    <location>
        <begin position="2190"/>
        <end position="2248"/>
    </location>
</feature>
<dbReference type="GO" id="GO:0051015">
    <property type="term" value="F:actin filament binding"/>
    <property type="evidence" value="ECO:0007669"/>
    <property type="project" value="TreeGrafter"/>
</dbReference>
<feature type="compositionally biased region" description="Low complexity" evidence="2">
    <location>
        <begin position="1469"/>
        <end position="1482"/>
    </location>
</feature>
<sequence>MQNKIATNNTLKTVSGLMASQYRAGNDPNVDAVLRDANASNDFKRTYGAYIGNYIHELDQKNNVDKAALSSTENLTAAIQRQGGTVPVVTSKWDAFKTGLKDAGSVFKASAINIGANLAVSATIQGIATAFDYVSNKQERAIESGDEVIQNYKDINEQMAQSSSWIETNGEKYTTLSKGVSSLGTNLGLTNEEYAEYQELASQIATQFPELVSGYDSLGKPIIKAATDVDTLKATLKTQKVNQYTESVKNAKDVIDKLNAEVNQDKNWFWEEAGTDQQLQSLEKFQSAYENAFKNKDGNKFLDLNQWLDDGNFVDALDNAGVSVKDFGKLINELNDSQGKLKANSDTNDFLNTIIGSQESLRNQRENSADELKSYIPAFFQEQRAYQNLLDDVPSIDSELTSLINSFSYEDLEKNGFTGDKAISKLKSWSQSAVKELQNKDIQDALNDVFTINDDSSKQSFDSWQKEADAALNKASEKSKSFSREQMREASGIKDQWEELRGIQTKVAERWDDTTGIKSRDLSIEDLETLGTMLSDTQYDGQSFEEMVDQIQNVQDTSRLTLENMQKVVTDTTASLSTLQTATSEASSATGLTADTITSMGGMFSDIDNFDSATLFKNTANGVKLNTKALSSLLAVQHDIKANDFTRSIEEQTKAIAEQNDVVQAQTKGTDAYKTEQDKLKSMFADLSALQQAQSQYHALYKQQQELFSDYGQWQQAQSTANAGDKYNNMVSGLQAAKDAWDKGLVGTDDFKSFAKLISPSGATDDVNFAENYAKAARYLTEDESGVKAFLNDLSSKGLADFNEESQQWSYNVKDMAEAAKQMGMGKDFMSNMFGRLEDYGFHNNVISDAEDGVLKLSDAYSNLAESEARLEDLKKNDPTNTTAIEQAEKEVSGYKQDIDELGTNLKEVASHTAENYNRELETAKNQMKTLADERERILKSNEYGDNTQAVADYMQSQIDQLGQNYGLDSSTLQQQAEQAAKAYSDALQNATIENPVTPDFGEDTASADAYASAVDKVQQANKDNNQTLSDSIKTLQQYNSEQIKGIDLLDGAYDSDELKPAEQALDNICQSLGLTSEEAGLLGQVLESMGIIKPEVDDSEVKQAKTDAEETKQTYDNLGDSTVSINADVSGEDSVASFVDQCSSIQQGMTTTITATVSGESEVESLESGLEQIPDNTPTTVDVTVNNQQDLDNIQSKVDSLNAGGKDITLNAHIKPDSDSEVEVKAKDTTVKVTPDPKEVEVTAKPVKVDVQPSQKEVGVSAKVTDKPTNVTSQGTINYKKGSVEKADGTISQGIINYKKGDVEKADGTVSTGIINYNLGNVATPTGMVATGVINYTLGSVAKPGKAAGTFGQSRAYAQGSLTDLSAYAGGHVSLPRDEKALVNEVGTESIVRDGQWSLIPGGAHLENLKKGDIIFSASQTEDLLKRGATPGHARAYAQGSLSDISLTHAFGGGSGWGGFGGGLSNKTSVSSGSSSSSDSSATQQHTDAVQKDTSATEDNTKSAKDSTEAFDWVKTKLDKFAKSVERISNQITDYISSTFKTVLLKRQVKAVEKQLKANEQGYTAYMNKANSIDISDDYKNKVINGAFSIEEIDTSSDSGKQLAKDIKNFQTYYTSAQECKDTVQELNNKLLELYETIVNMPTEKAEKKIDRLKTKLESLNAVSDTVSLGGSAIAAMQNQIKVDNPGLDNAQKKLDKAETARNATKKTRAKASKTLKSATADAESTGNTLIKESEKQTKSIGKKLKSAAKSRTKKATYNAIAQAIREGKAVNTKGLKGSALKYAKSYNSSLKQGNTIASKVKAGKTVKTSGMSNILKSTAQAYNADAKEKASAQKVYDNAKKADEKALDDLTKAQKNKDKLYSGSTKEQQILATTKGKKSYVYQNMLLTQETKNLKEQNKHRQKALKETRDSYMKVKSNYDAADADKTKSQNKLLNNKTVMSKLNKTQQKALKAGKTVSTKGITDAKVLKWIQDYNEKVKKSADLSKKLRIEQEALDKATSEAAQSQAEYAQSIVENAKKKLENIANYYDSFTSQWENRNSMYEAYMDRMQTQGYNLSTKFYEAEIGQQQKIVDNLSQKYIAMKRNFANLVADPNSGIKEGTEEYYEMQNEIDQVAISLKEAQNKVVEFQASIRDLKWEQFDQLQEAIGRITSESDFLIDLMSHKDMYDKDGNMTEQGLATMGLHGVNYNTYMAQADKYKEEMLKISEELANDPNNQKLIDRKNELIDAQQQAILSAEDEKDSIKDLIQDGIDKQLDALDDLIDKYLDCLDSEKDLYEYRKKIGEQSEKIASLQKQLSSLQGDNSEENKAKLQKLKEDLKSAQDDMEETQYDKYISDQKKLLDELKQDYKKALDDRMDNVDVLISDAIASINSNSSNISQTLQTESKNVGYTLSGEMQTIWSSQSGIISQYGDDFSSKLTGVNSAIENVYNRQKDMIDAINAMAEKWIAKADQMLQQPTKTEGVLEEVEQKPDKDNVAEGNPTPDPPKVSGDESIRDAVLVDPDEPDPPKKKPNKDKTGNNKAEVGDKVTYVSGRYYGDSDGGHGSGNYYLGKKVKITRINKGSKYPYAIDATDGTELGWVKLNQLKGYASGIMRVPNDQLAWTQEQGEEAIVRNDGSILTPLSRDVSVLNADMTKNLWDFMGNPGSFLSDYSDGEKFGVKNIDNSSSVDVGGVTIQCNMPNVQNANDLLHELTTNKDIEKAIKAMTIDRIRGGSSLAKYKYRV</sequence>
<feature type="coiled-coil region" evidence="1">
    <location>
        <begin position="2277"/>
        <end position="2356"/>
    </location>
</feature>
<dbReference type="PANTHER" id="PTHR45615">
    <property type="entry name" value="MYOSIN HEAVY CHAIN, NON-MUSCLE"/>
    <property type="match status" value="1"/>
</dbReference>
<proteinExistence type="predicted"/>
<dbReference type="EMBL" id="BK032682">
    <property type="protein sequence ID" value="DAF54606.1"/>
    <property type="molecule type" value="Genomic_DNA"/>
</dbReference>
<feature type="region of interest" description="Disordered" evidence="2">
    <location>
        <begin position="2461"/>
        <end position="2526"/>
    </location>
</feature>
<organism evidence="3">
    <name type="scientific">Siphoviridae sp. ctqPo10</name>
    <dbReference type="NCBI Taxonomy" id="2827948"/>
    <lineage>
        <taxon>Viruses</taxon>
        <taxon>Duplodnaviria</taxon>
        <taxon>Heunggongvirae</taxon>
        <taxon>Uroviricota</taxon>
        <taxon>Caudoviricetes</taxon>
    </lineage>
</organism>
<feature type="coiled-coil region" evidence="1">
    <location>
        <begin position="857"/>
        <end position="941"/>
    </location>
</feature>
<feature type="coiled-coil region" evidence="1">
    <location>
        <begin position="1983"/>
        <end position="2010"/>
    </location>
</feature>
<feature type="compositionally biased region" description="Basic and acidic residues" evidence="2">
    <location>
        <begin position="2508"/>
        <end position="2526"/>
    </location>
</feature>
<evidence type="ECO:0000256" key="1">
    <source>
        <dbReference type="SAM" id="Coils"/>
    </source>
</evidence>